<protein>
    <recommendedName>
        <fullName evidence="1">protein S-acyltransferase</fullName>
        <ecNumber evidence="1">2.3.1.225</ecNumber>
    </recommendedName>
</protein>
<keyword evidence="2" id="KW-0677">Repeat</keyword>
<organism evidence="6 7">
    <name type="scientific">Discina gigas</name>
    <dbReference type="NCBI Taxonomy" id="1032678"/>
    <lineage>
        <taxon>Eukaryota</taxon>
        <taxon>Fungi</taxon>
        <taxon>Dikarya</taxon>
        <taxon>Ascomycota</taxon>
        <taxon>Pezizomycotina</taxon>
        <taxon>Pezizomycetes</taxon>
        <taxon>Pezizales</taxon>
        <taxon>Discinaceae</taxon>
        <taxon>Discina</taxon>
    </lineage>
</organism>
<feature type="repeat" description="ANK" evidence="4">
    <location>
        <begin position="959"/>
        <end position="984"/>
    </location>
</feature>
<dbReference type="SUPFAM" id="SSF56112">
    <property type="entry name" value="Protein kinase-like (PK-like)"/>
    <property type="match status" value="1"/>
</dbReference>
<feature type="repeat" description="ANK" evidence="4">
    <location>
        <begin position="539"/>
        <end position="571"/>
    </location>
</feature>
<dbReference type="Pfam" id="PF12796">
    <property type="entry name" value="Ank_2"/>
    <property type="match status" value="7"/>
</dbReference>
<feature type="repeat" description="ANK" evidence="4">
    <location>
        <begin position="784"/>
        <end position="816"/>
    </location>
</feature>
<dbReference type="Proteomes" id="UP001447188">
    <property type="component" value="Unassembled WGS sequence"/>
</dbReference>
<feature type="repeat" description="ANK" evidence="4">
    <location>
        <begin position="679"/>
        <end position="711"/>
    </location>
</feature>
<evidence type="ECO:0000259" key="5">
    <source>
        <dbReference type="PROSITE" id="PS50011"/>
    </source>
</evidence>
<dbReference type="PANTHER" id="PTHR24161:SF85">
    <property type="entry name" value="PALMITOYLTRANSFERASE HIP14"/>
    <property type="match status" value="1"/>
</dbReference>
<feature type="repeat" description="ANK" evidence="4">
    <location>
        <begin position="714"/>
        <end position="746"/>
    </location>
</feature>
<dbReference type="SUPFAM" id="SSF48403">
    <property type="entry name" value="Ankyrin repeat"/>
    <property type="match status" value="2"/>
</dbReference>
<comment type="caution">
    <text evidence="6">The sequence shown here is derived from an EMBL/GenBank/DDBJ whole genome shotgun (WGS) entry which is preliminary data.</text>
</comment>
<dbReference type="PROSITE" id="PS50088">
    <property type="entry name" value="ANK_REPEAT"/>
    <property type="match status" value="15"/>
</dbReference>
<feature type="repeat" description="ANK" evidence="4">
    <location>
        <begin position="574"/>
        <end position="606"/>
    </location>
</feature>
<keyword evidence="7" id="KW-1185">Reference proteome</keyword>
<dbReference type="PRINTS" id="PR01415">
    <property type="entry name" value="ANKYRIN"/>
</dbReference>
<feature type="repeat" description="ANK" evidence="4">
    <location>
        <begin position="644"/>
        <end position="676"/>
    </location>
</feature>
<dbReference type="Gene3D" id="1.10.510.10">
    <property type="entry name" value="Transferase(Phosphotransferase) domain 1"/>
    <property type="match status" value="1"/>
</dbReference>
<proteinExistence type="predicted"/>
<feature type="repeat" description="ANK" evidence="4">
    <location>
        <begin position="924"/>
        <end position="956"/>
    </location>
</feature>
<keyword evidence="3 4" id="KW-0040">ANK repeat</keyword>
<dbReference type="InterPro" id="IPR008271">
    <property type="entry name" value="Ser/Thr_kinase_AS"/>
</dbReference>
<sequence length="999" mass="107228">MAVSISSLDRFKVETEFGEGYVVQTTYDWEFSERRLKEISTWTEVRLIGSGAFGSVWLEQKKEGGQLRAVKKLRREFLKRTGFSQELVALVTLADYKHLFVEFFGWYESNREIFLAMEYVQYGDLSEYMKDHETARAEAREVTRQILEGLKILHGEGICHRDLKPQNILVASRDPIWVKLADFGASKRTNNTVLRTMCGTRGYLAPEVQGLLPRRFKTGVVFSYALDLWSLGCVVYEMLTTQIPFLEIGDDDEDDDMTGLDSSFDIPGGEVDMDALYEYCQGVSDLPCESLHTAQVTEEGIQFVKSLMVPNPMERATAASALQDQWIVNTGYTSNWYNALVSDFSGMGIDLDLGSNRVSLRQLRSVDIARVLPKTVNLGALLEQAVVGGFNTAALVLIGSSSRELSDPSGLQNLWKQVVLDGRIECVKILLSTDTDSRLIQYDGLIVAVEGGWTDIVQLLLANKADVNTRFSNGRTALQTACEKDNAEIVKILLSNKADVDTQSSDGRTPLVAAVENGNIEIVTILLANNASVNSRSVNGWPVLHIAAMSGHTNLVKLLLDNKAAINYQPNRTGGRTPLQAASSGGHIDVVKILLDSKADINTKASDREGRTALQAAAGGGHINVVKLLLDSKANINAEPGDWDGRTALQAAAGGGHIDVVKLLLDSKVTINAKACEWKGRTALQAAAGGGYIDVVKLLLDSEAAIDAEACNWEGRTALQAAAGAGHIDVVKLLLNSKAAVNDEPGYWEGRTALQAAAGDGYINVVKFLLNSKAAVNGEPGYWEGRTALQAAAGGGYIDVVKILLDSKASINAEPGPQGGRTALQAAAAGGHIDAVRLLLGHNASVNAPAGAEDGRTALQAAAGGGHIDVVKLLLNSKADINAEPGRTGGRTALQAAAGGGHIDVVELLLGLKADINAEACEWEGRTALQAAAGGGYIDVVKLLLDSKADINAKACYWNGQTALEAATEGRHTPVVRLLLDSGATSLENYDSRPRFRFS</sequence>
<evidence type="ECO:0000256" key="4">
    <source>
        <dbReference type="PROSITE-ProRule" id="PRU00023"/>
    </source>
</evidence>
<name>A0ABR3GG96_9PEZI</name>
<dbReference type="PROSITE" id="PS50297">
    <property type="entry name" value="ANK_REP_REGION"/>
    <property type="match status" value="15"/>
</dbReference>
<dbReference type="InterPro" id="IPR000719">
    <property type="entry name" value="Prot_kinase_dom"/>
</dbReference>
<evidence type="ECO:0000256" key="1">
    <source>
        <dbReference type="ARBA" id="ARBA00012210"/>
    </source>
</evidence>
<dbReference type="InterPro" id="IPR036770">
    <property type="entry name" value="Ankyrin_rpt-contain_sf"/>
</dbReference>
<feature type="domain" description="Protein kinase" evidence="5">
    <location>
        <begin position="42"/>
        <end position="327"/>
    </location>
</feature>
<dbReference type="Pfam" id="PF00069">
    <property type="entry name" value="Pkinase"/>
    <property type="match status" value="1"/>
</dbReference>
<dbReference type="EC" id="2.3.1.225" evidence="1"/>
<evidence type="ECO:0000313" key="7">
    <source>
        <dbReference type="Proteomes" id="UP001447188"/>
    </source>
</evidence>
<dbReference type="EMBL" id="JBBBZM010000080">
    <property type="protein sequence ID" value="KAL0634955.1"/>
    <property type="molecule type" value="Genomic_DNA"/>
</dbReference>
<dbReference type="InterPro" id="IPR011009">
    <property type="entry name" value="Kinase-like_dom_sf"/>
</dbReference>
<dbReference type="Gene3D" id="1.25.40.20">
    <property type="entry name" value="Ankyrin repeat-containing domain"/>
    <property type="match status" value="6"/>
</dbReference>
<dbReference type="SMART" id="SM00248">
    <property type="entry name" value="ANK"/>
    <property type="match status" value="16"/>
</dbReference>
<feature type="repeat" description="ANK" evidence="4">
    <location>
        <begin position="506"/>
        <end position="538"/>
    </location>
</feature>
<reference evidence="6 7" key="1">
    <citation type="submission" date="2024-02" db="EMBL/GenBank/DDBJ databases">
        <title>Discinaceae phylogenomics.</title>
        <authorList>
            <person name="Dirks A.C."/>
            <person name="James T.Y."/>
        </authorList>
    </citation>
    <scope>NUCLEOTIDE SEQUENCE [LARGE SCALE GENOMIC DNA]</scope>
    <source>
        <strain evidence="6 7">ACD0624</strain>
    </source>
</reference>
<feature type="repeat" description="ANK" evidence="4">
    <location>
        <begin position="889"/>
        <end position="921"/>
    </location>
</feature>
<feature type="repeat" description="ANK" evidence="4">
    <location>
        <begin position="819"/>
        <end position="851"/>
    </location>
</feature>
<gene>
    <name evidence="6" type="ORF">Q9L58_006073</name>
</gene>
<feature type="repeat" description="ANK" evidence="4">
    <location>
        <begin position="854"/>
        <end position="886"/>
    </location>
</feature>
<feature type="repeat" description="ANK" evidence="4">
    <location>
        <begin position="609"/>
        <end position="641"/>
    </location>
</feature>
<dbReference type="PANTHER" id="PTHR24161">
    <property type="entry name" value="ANK_REP_REGION DOMAIN-CONTAINING PROTEIN-RELATED"/>
    <property type="match status" value="1"/>
</dbReference>
<evidence type="ECO:0000256" key="3">
    <source>
        <dbReference type="ARBA" id="ARBA00023043"/>
    </source>
</evidence>
<dbReference type="SMART" id="SM00220">
    <property type="entry name" value="S_TKc"/>
    <property type="match status" value="1"/>
</dbReference>
<feature type="repeat" description="ANK" evidence="4">
    <location>
        <begin position="473"/>
        <end position="505"/>
    </location>
</feature>
<evidence type="ECO:0000256" key="2">
    <source>
        <dbReference type="ARBA" id="ARBA00022737"/>
    </source>
</evidence>
<accession>A0ABR3GG96</accession>
<feature type="repeat" description="ANK" evidence="4">
    <location>
        <begin position="749"/>
        <end position="781"/>
    </location>
</feature>
<dbReference type="InterPro" id="IPR002110">
    <property type="entry name" value="Ankyrin_rpt"/>
</dbReference>
<dbReference type="PROSITE" id="PS00108">
    <property type="entry name" value="PROTEIN_KINASE_ST"/>
    <property type="match status" value="1"/>
</dbReference>
<evidence type="ECO:0000313" key="6">
    <source>
        <dbReference type="EMBL" id="KAL0634955.1"/>
    </source>
</evidence>
<dbReference type="PROSITE" id="PS50011">
    <property type="entry name" value="PROTEIN_KINASE_DOM"/>
    <property type="match status" value="1"/>
</dbReference>